<accession>A0A6J6GY49</accession>
<organism evidence="7">
    <name type="scientific">freshwater metagenome</name>
    <dbReference type="NCBI Taxonomy" id="449393"/>
    <lineage>
        <taxon>unclassified sequences</taxon>
        <taxon>metagenomes</taxon>
        <taxon>ecological metagenomes</taxon>
    </lineage>
</organism>
<evidence type="ECO:0000256" key="1">
    <source>
        <dbReference type="ARBA" id="ARBA00004651"/>
    </source>
</evidence>
<dbReference type="PIRSF" id="PIRSF004669">
    <property type="entry name" value="FliQ"/>
    <property type="match status" value="1"/>
</dbReference>
<dbReference type="AlphaFoldDB" id="A0A6J6GY49"/>
<feature type="transmembrane region" description="Helical" evidence="6">
    <location>
        <begin position="21"/>
        <end position="44"/>
    </location>
</feature>
<keyword evidence="4 6" id="KW-1133">Transmembrane helix</keyword>
<keyword evidence="5 6" id="KW-0472">Membrane</keyword>
<name>A0A6J6GY49_9ZZZZ</name>
<dbReference type="GO" id="GO:0009306">
    <property type="term" value="P:protein secretion"/>
    <property type="evidence" value="ECO:0007669"/>
    <property type="project" value="InterPro"/>
</dbReference>
<dbReference type="PANTHER" id="PTHR34040:SF2">
    <property type="entry name" value="FLAGELLAR BIOSYNTHETIC PROTEIN FLIQ"/>
    <property type="match status" value="1"/>
</dbReference>
<keyword evidence="2" id="KW-1003">Cell membrane</keyword>
<sequence>MARTDNENPMTTQQVIDIGTQAMIVCAKLAGPFLAVVLAVGVAIGLLQSVTQLQEQTLTFVPKLIGSAIIIAVSGNWMLATLVSFSRELMAGVPNFLNG</sequence>
<keyword evidence="3 6" id="KW-0812">Transmembrane</keyword>
<evidence type="ECO:0000313" key="7">
    <source>
        <dbReference type="EMBL" id="CAB4604609.1"/>
    </source>
</evidence>
<reference evidence="7" key="1">
    <citation type="submission" date="2020-05" db="EMBL/GenBank/DDBJ databases">
        <authorList>
            <person name="Chiriac C."/>
            <person name="Salcher M."/>
            <person name="Ghai R."/>
            <person name="Kavagutti S V."/>
        </authorList>
    </citation>
    <scope>NUCLEOTIDE SEQUENCE</scope>
</reference>
<comment type="subcellular location">
    <subcellularLocation>
        <location evidence="1">Cell membrane</location>
        <topology evidence="1">Multi-pass membrane protein</topology>
    </subcellularLocation>
</comment>
<evidence type="ECO:0000256" key="6">
    <source>
        <dbReference type="SAM" id="Phobius"/>
    </source>
</evidence>
<evidence type="ECO:0000256" key="2">
    <source>
        <dbReference type="ARBA" id="ARBA00022475"/>
    </source>
</evidence>
<dbReference type="InterPro" id="IPR002191">
    <property type="entry name" value="Bac_export_3"/>
</dbReference>
<dbReference type="EMBL" id="CAEZSR010000385">
    <property type="protein sequence ID" value="CAB4604609.1"/>
    <property type="molecule type" value="Genomic_DNA"/>
</dbReference>
<evidence type="ECO:0000256" key="5">
    <source>
        <dbReference type="ARBA" id="ARBA00023136"/>
    </source>
</evidence>
<dbReference type="Pfam" id="PF01313">
    <property type="entry name" value="Bac_export_3"/>
    <property type="match status" value="1"/>
</dbReference>
<proteinExistence type="predicted"/>
<dbReference type="PANTHER" id="PTHR34040">
    <property type="entry name" value="FLAGELLAR BIOSYNTHETIC PROTEIN FLIQ"/>
    <property type="match status" value="1"/>
</dbReference>
<evidence type="ECO:0000256" key="4">
    <source>
        <dbReference type="ARBA" id="ARBA00022989"/>
    </source>
</evidence>
<feature type="transmembrane region" description="Helical" evidence="6">
    <location>
        <begin position="64"/>
        <end position="85"/>
    </location>
</feature>
<protein>
    <submittedName>
        <fullName evidence="7">Unannotated protein</fullName>
    </submittedName>
</protein>
<gene>
    <name evidence="7" type="ORF">UFOPK1493_04565</name>
</gene>
<dbReference type="PRINTS" id="PR00952">
    <property type="entry name" value="TYPE3IMQPROT"/>
</dbReference>
<dbReference type="GO" id="GO:0005886">
    <property type="term" value="C:plasma membrane"/>
    <property type="evidence" value="ECO:0007669"/>
    <property type="project" value="UniProtKB-SubCell"/>
</dbReference>
<evidence type="ECO:0000256" key="3">
    <source>
        <dbReference type="ARBA" id="ARBA00022692"/>
    </source>
</evidence>